<dbReference type="AlphaFoldDB" id="A0A8B8ZHY1"/>
<evidence type="ECO:0000313" key="6">
    <source>
        <dbReference type="RefSeq" id="XP_038973771.1"/>
    </source>
</evidence>
<evidence type="ECO:0000313" key="5">
    <source>
        <dbReference type="Proteomes" id="UP000228380"/>
    </source>
</evidence>
<keyword evidence="4" id="KW-0732">Signal</keyword>
<dbReference type="GeneID" id="103713796"/>
<comment type="subunit">
    <text evidence="2 4">Homodimer.</text>
</comment>
<organism evidence="5 6">
    <name type="scientific">Phoenix dactylifera</name>
    <name type="common">Date palm</name>
    <dbReference type="NCBI Taxonomy" id="42345"/>
    <lineage>
        <taxon>Eukaryota</taxon>
        <taxon>Viridiplantae</taxon>
        <taxon>Streptophyta</taxon>
        <taxon>Embryophyta</taxon>
        <taxon>Tracheophyta</taxon>
        <taxon>Spermatophyta</taxon>
        <taxon>Magnoliopsida</taxon>
        <taxon>Liliopsida</taxon>
        <taxon>Arecaceae</taxon>
        <taxon>Coryphoideae</taxon>
        <taxon>Phoeniceae</taxon>
        <taxon>Phoenix</taxon>
    </lineage>
</organism>
<dbReference type="OrthoDB" id="1864232at2759"/>
<comment type="subcellular location">
    <subcellularLocation>
        <location evidence="4">Secreted</location>
        <location evidence="4">Extracellular space</location>
        <location evidence="4">Apoplast</location>
    </subcellularLocation>
</comment>
<reference evidence="5" key="1">
    <citation type="journal article" date="2019" name="Nat. Commun.">
        <title>Genome-wide association mapping of date palm fruit traits.</title>
        <authorList>
            <person name="Hazzouri K.M."/>
            <person name="Gros-Balthazard M."/>
            <person name="Flowers J.M."/>
            <person name="Copetti D."/>
            <person name="Lemansour A."/>
            <person name="Lebrun M."/>
            <person name="Masmoudi K."/>
            <person name="Ferrand S."/>
            <person name="Dhar M.I."/>
            <person name="Fresquez Z.A."/>
            <person name="Rosas U."/>
            <person name="Zhang J."/>
            <person name="Talag J."/>
            <person name="Lee S."/>
            <person name="Kudrna D."/>
            <person name="Powell R.F."/>
            <person name="Leitch I.J."/>
            <person name="Krueger R.R."/>
            <person name="Wing R.A."/>
            <person name="Amiri K.M.A."/>
            <person name="Purugganan M.D."/>
        </authorList>
    </citation>
    <scope>NUCLEOTIDE SEQUENCE [LARGE SCALE GENOMIC DNA]</scope>
    <source>
        <strain evidence="5">cv. Khalas</strain>
    </source>
</reference>
<gene>
    <name evidence="6" type="primary">LOC103713796</name>
</gene>
<dbReference type="RefSeq" id="XP_038973771.1">
    <property type="nucleotide sequence ID" value="XM_039117843.1"/>
</dbReference>
<sequence>MAWFPRGLSLPFSTISFILFCSMAVSVSTADLFEEFKHPSEKKTHLHLYLHDIVAGGNFTTVRAVTANASLPPSFGDLIVLDDPLTAGPSPTSKLLGRAQGFCAFASQQARHPALALAMNLVFAAGKYKGSTLTILGRNPPLQTTREMPVVGGSGRFRMARGYAIAKTFSFNTTSGDSVVEYNLYVLHY</sequence>
<dbReference type="InterPro" id="IPR004265">
    <property type="entry name" value="Dirigent"/>
</dbReference>
<dbReference type="PANTHER" id="PTHR21495">
    <property type="entry name" value="NUCLEOPORIN-RELATED"/>
    <property type="match status" value="1"/>
</dbReference>
<evidence type="ECO:0000256" key="4">
    <source>
        <dbReference type="RuleBase" id="RU363099"/>
    </source>
</evidence>
<dbReference type="KEGG" id="pda:103713796"/>
<feature type="signal peptide" evidence="4">
    <location>
        <begin position="1"/>
        <end position="30"/>
    </location>
</feature>
<evidence type="ECO:0000256" key="1">
    <source>
        <dbReference type="ARBA" id="ARBA00010746"/>
    </source>
</evidence>
<dbReference type="InterPro" id="IPR044859">
    <property type="entry name" value="Allene_oxi_cyc_Dirigent"/>
</dbReference>
<keyword evidence="5" id="KW-1185">Reference proteome</keyword>
<name>A0A8B8ZHY1_PHODC</name>
<proteinExistence type="inferred from homology"/>
<evidence type="ECO:0000256" key="3">
    <source>
        <dbReference type="ARBA" id="ARBA00022525"/>
    </source>
</evidence>
<dbReference type="Gene3D" id="2.40.480.10">
    <property type="entry name" value="Allene oxide cyclase-like"/>
    <property type="match status" value="1"/>
</dbReference>
<keyword evidence="4" id="KW-0052">Apoplast</keyword>
<comment type="function">
    <text evidence="4">Dirigent proteins impart stereoselectivity on the phenoxy radical-coupling reaction, yielding optically active lignans from two molecules of coniferyl alcohol in the biosynthesis of lignans, flavonolignans, and alkaloids and thus plays a central role in plant secondary metabolism.</text>
</comment>
<dbReference type="GO" id="GO:0009699">
    <property type="term" value="P:phenylpropanoid biosynthetic process"/>
    <property type="evidence" value="ECO:0007669"/>
    <property type="project" value="UniProtKB-ARBA"/>
</dbReference>
<dbReference type="Pfam" id="PF03018">
    <property type="entry name" value="Dirigent"/>
    <property type="match status" value="1"/>
</dbReference>
<feature type="chain" id="PRO_5034627123" description="Dirigent protein" evidence="4">
    <location>
        <begin position="31"/>
        <end position="189"/>
    </location>
</feature>
<protein>
    <recommendedName>
        <fullName evidence="4">Dirigent protein</fullName>
    </recommendedName>
</protein>
<reference evidence="6" key="2">
    <citation type="submission" date="2025-08" db="UniProtKB">
        <authorList>
            <consortium name="RefSeq"/>
        </authorList>
    </citation>
    <scope>IDENTIFICATION</scope>
    <source>
        <tissue evidence="6">Young leaves</tissue>
    </source>
</reference>
<evidence type="ECO:0000256" key="2">
    <source>
        <dbReference type="ARBA" id="ARBA00011738"/>
    </source>
</evidence>
<keyword evidence="3 4" id="KW-0964">Secreted</keyword>
<comment type="similarity">
    <text evidence="1 4">Belongs to the plant dirigent protein family.</text>
</comment>
<dbReference type="GO" id="GO:0048046">
    <property type="term" value="C:apoplast"/>
    <property type="evidence" value="ECO:0007669"/>
    <property type="project" value="UniProtKB-SubCell"/>
</dbReference>
<dbReference type="Proteomes" id="UP000228380">
    <property type="component" value="Chromosome 1"/>
</dbReference>
<accession>A0A8B8ZHY1</accession>